<dbReference type="PANTHER" id="PTHR18887:SF5">
    <property type="entry name" value="GOLGIN SUBFAMILY B MEMBER 1-LIKE"/>
    <property type="match status" value="1"/>
</dbReference>
<feature type="region of interest" description="Disordered" evidence="2">
    <location>
        <begin position="130"/>
        <end position="181"/>
    </location>
</feature>
<dbReference type="Proteomes" id="UP001311799">
    <property type="component" value="Unassembled WGS sequence"/>
</dbReference>
<dbReference type="PANTHER" id="PTHR18887">
    <property type="entry name" value="GOLGI-ASSOCIATED PROTEIN GCP360-RELATED"/>
    <property type="match status" value="1"/>
</dbReference>
<feature type="coiled-coil region" evidence="1">
    <location>
        <begin position="321"/>
        <end position="538"/>
    </location>
</feature>
<evidence type="ECO:0000256" key="1">
    <source>
        <dbReference type="SAM" id="Coils"/>
    </source>
</evidence>
<protein>
    <recommendedName>
        <fullName evidence="5">GRIP domain-containing protein</fullName>
    </recommendedName>
</protein>
<feature type="compositionally biased region" description="Basic and acidic residues" evidence="2">
    <location>
        <begin position="142"/>
        <end position="151"/>
    </location>
</feature>
<dbReference type="EMBL" id="JAWDEY010000013">
    <property type="protein sequence ID" value="KAK6589359.1"/>
    <property type="molecule type" value="Genomic_DNA"/>
</dbReference>
<name>A0AAV9XYG8_9CRYT</name>
<comment type="caution">
    <text evidence="3">The sequence shown here is derived from an EMBL/GenBank/DDBJ whole genome shotgun (WGS) entry which is preliminary data.</text>
</comment>
<evidence type="ECO:0000313" key="3">
    <source>
        <dbReference type="EMBL" id="KAK6589359.1"/>
    </source>
</evidence>
<proteinExistence type="predicted"/>
<evidence type="ECO:0008006" key="5">
    <source>
        <dbReference type="Google" id="ProtNLM"/>
    </source>
</evidence>
<accession>A0AAV9XYG8</accession>
<feature type="compositionally biased region" description="Basic and acidic residues" evidence="2">
    <location>
        <begin position="158"/>
        <end position="169"/>
    </location>
</feature>
<keyword evidence="1" id="KW-0175">Coiled coil</keyword>
<dbReference type="AlphaFoldDB" id="A0AAV9XYG8"/>
<gene>
    <name evidence="3" type="ORF">RS030_213347</name>
</gene>
<evidence type="ECO:0000313" key="4">
    <source>
        <dbReference type="Proteomes" id="UP001311799"/>
    </source>
</evidence>
<keyword evidence="4" id="KW-1185">Reference proteome</keyword>
<organism evidence="3 4">
    <name type="scientific">Cryptosporidium xiaoi</name>
    <dbReference type="NCBI Taxonomy" id="659607"/>
    <lineage>
        <taxon>Eukaryota</taxon>
        <taxon>Sar</taxon>
        <taxon>Alveolata</taxon>
        <taxon>Apicomplexa</taxon>
        <taxon>Conoidasida</taxon>
        <taxon>Coccidia</taxon>
        <taxon>Eucoccidiorida</taxon>
        <taxon>Eimeriorina</taxon>
        <taxon>Cryptosporidiidae</taxon>
        <taxon>Cryptosporidium</taxon>
    </lineage>
</organism>
<sequence>MRAAWGALKGAVQELNDALLEDETEIQIDAEKIHSETKYNNEYSKKNNNGNDLDFSYSKKNNNFYLGSDDKDNLELDHTLNVPFHINGDSLVSSGISTDSIPGTINETKSKNGDDRFKFRDKSTNVLKTKYSDESDLGSEEEMNKEAIKGDEFDEIDDNRSSKDIIDERNSEDEEEPIIGNDNELELINSEDGSLSYSTEKDDYSIGTEELEYNESGNSRINNENDVSDGNLPRKHVIELEKIFQMEIKTIDDLCRILEGYYSDWKGIRNDLINNKELILKLAPTHYESYLRETLFDIRKPFSLGFTVLLGQCILSFVNEIDQINCKISDKESNISKLIENNDELNNLIKKNEIEISENLKHISELSSTINSLKEENKRLEFNLEDKTNRKSEIDIKRIEELENERNNLIKNLNDMISEKENTKDELDKLHEHINNLTSIIEGYQTEEDQINSRYEIELEKARTNERKLISRLNELDSFQKEVENMKVQTEKLNEEKNILEKSISELKENNKNLFDSNEEMIKQIKSIKNEQKEYMIDKRFILQLIQKYHEEDSRPRYRNDLFDLLCDAIGIPEDEKLRYLACDHRNKKKPESNSGEPSQNLGFADMFYNFLNSEIERNT</sequence>
<reference evidence="3 4" key="1">
    <citation type="submission" date="2023-10" db="EMBL/GenBank/DDBJ databases">
        <title>Comparative genomics analysis reveals potential genetic determinants of host preference in Cryptosporidium xiaoi.</title>
        <authorList>
            <person name="Xiao L."/>
            <person name="Li J."/>
        </authorList>
    </citation>
    <scope>NUCLEOTIDE SEQUENCE [LARGE SCALE GENOMIC DNA]</scope>
    <source>
        <strain evidence="3 4">52996</strain>
    </source>
</reference>
<dbReference type="InterPro" id="IPR026202">
    <property type="entry name" value="GOLGB1"/>
</dbReference>
<dbReference type="GO" id="GO:0005794">
    <property type="term" value="C:Golgi apparatus"/>
    <property type="evidence" value="ECO:0007669"/>
    <property type="project" value="InterPro"/>
</dbReference>
<evidence type="ECO:0000256" key="2">
    <source>
        <dbReference type="SAM" id="MobiDB-lite"/>
    </source>
</evidence>